<keyword evidence="4" id="KW-1185">Reference proteome</keyword>
<keyword evidence="1" id="KW-0472">Membrane</keyword>
<dbReference type="InterPro" id="IPR029787">
    <property type="entry name" value="Nucleotide_cyclase"/>
</dbReference>
<dbReference type="InterPro" id="IPR000160">
    <property type="entry name" value="GGDEF_dom"/>
</dbReference>
<feature type="domain" description="GGDEF" evidence="2">
    <location>
        <begin position="251"/>
        <end position="374"/>
    </location>
</feature>
<feature type="transmembrane region" description="Helical" evidence="1">
    <location>
        <begin position="92"/>
        <end position="110"/>
    </location>
</feature>
<keyword evidence="1" id="KW-0812">Transmembrane</keyword>
<dbReference type="Gene3D" id="3.30.70.270">
    <property type="match status" value="1"/>
</dbReference>
<dbReference type="PROSITE" id="PS50887">
    <property type="entry name" value="GGDEF"/>
    <property type="match status" value="1"/>
</dbReference>
<feature type="transmembrane region" description="Helical" evidence="1">
    <location>
        <begin position="150"/>
        <end position="171"/>
    </location>
</feature>
<sequence>MLDMPTIIIATYCTAIVQGCLLLFFWLGDRARPALGLGGGAFVAFGGGFALLGAGSTLGLEASAGLGGGLVALSGSLFVAAARRIGGRHAPLGLIAAPPVLWAAACAWRPFVGDAALVACALSAYMSACFLLCAVECWRWSSQMDGPRRPLAAAALAFSLLFALRAVYNAALPFPLGSGDTDAAVWHALAALVVFALLSMVAFLAVSTSHGQRDPARESPAIVDAETGALRRGAFLIQGARIVARHHDEGRQACLALVSLATSGGREKGEALRLFARVAGGVLKPTDLFARMGDATFALLVSDVASGEGEDIAGELCARFVRAASAAGLDALARAGIVSSTQAGGDLRAMIVAAEQALQHARFAGAPIVRYHPGLAARDSGAVENLGIRQTA</sequence>
<feature type="transmembrane region" description="Helical" evidence="1">
    <location>
        <begin position="116"/>
        <end position="138"/>
    </location>
</feature>
<keyword evidence="1" id="KW-1133">Transmembrane helix</keyword>
<dbReference type="Pfam" id="PF00990">
    <property type="entry name" value="GGDEF"/>
    <property type="match status" value="1"/>
</dbReference>
<comment type="caution">
    <text evidence="3">The sequence shown here is derived from an EMBL/GenBank/DDBJ whole genome shotgun (WGS) entry which is preliminary data.</text>
</comment>
<dbReference type="RefSeq" id="WP_376829646.1">
    <property type="nucleotide sequence ID" value="NZ_JBHLWR010000006.1"/>
</dbReference>
<dbReference type="EMBL" id="JBHRUV010000018">
    <property type="protein sequence ID" value="MFC3265631.1"/>
    <property type="molecule type" value="Genomic_DNA"/>
</dbReference>
<feature type="transmembrane region" description="Helical" evidence="1">
    <location>
        <begin position="6"/>
        <end position="27"/>
    </location>
</feature>
<proteinExistence type="predicted"/>
<reference evidence="4" key="1">
    <citation type="journal article" date="2019" name="Int. J. Syst. Evol. Microbiol.">
        <title>The Global Catalogue of Microorganisms (GCM) 10K type strain sequencing project: providing services to taxonomists for standard genome sequencing and annotation.</title>
        <authorList>
            <consortium name="The Broad Institute Genomics Platform"/>
            <consortium name="The Broad Institute Genome Sequencing Center for Infectious Disease"/>
            <person name="Wu L."/>
            <person name="Ma J."/>
        </authorList>
    </citation>
    <scope>NUCLEOTIDE SEQUENCE [LARGE SCALE GENOMIC DNA]</scope>
    <source>
        <strain evidence="4">CCM 7941</strain>
    </source>
</reference>
<dbReference type="SMART" id="SM00267">
    <property type="entry name" value="GGDEF"/>
    <property type="match status" value="1"/>
</dbReference>
<feature type="transmembrane region" description="Helical" evidence="1">
    <location>
        <begin position="183"/>
        <end position="206"/>
    </location>
</feature>
<feature type="transmembrane region" description="Helical" evidence="1">
    <location>
        <begin position="34"/>
        <end position="56"/>
    </location>
</feature>
<dbReference type="Proteomes" id="UP001595536">
    <property type="component" value="Unassembled WGS sequence"/>
</dbReference>
<evidence type="ECO:0000259" key="2">
    <source>
        <dbReference type="PROSITE" id="PS50887"/>
    </source>
</evidence>
<accession>A0ABV7LCP0</accession>
<evidence type="ECO:0000313" key="4">
    <source>
        <dbReference type="Proteomes" id="UP001595536"/>
    </source>
</evidence>
<organism evidence="3 4">
    <name type="scientific">Camelimonas abortus</name>
    <dbReference type="NCBI Taxonomy" id="1017184"/>
    <lineage>
        <taxon>Bacteria</taxon>
        <taxon>Pseudomonadati</taxon>
        <taxon>Pseudomonadota</taxon>
        <taxon>Alphaproteobacteria</taxon>
        <taxon>Hyphomicrobiales</taxon>
        <taxon>Chelatococcaceae</taxon>
        <taxon>Camelimonas</taxon>
    </lineage>
</organism>
<dbReference type="SUPFAM" id="SSF55073">
    <property type="entry name" value="Nucleotide cyclase"/>
    <property type="match status" value="1"/>
</dbReference>
<dbReference type="InterPro" id="IPR043128">
    <property type="entry name" value="Rev_trsase/Diguanyl_cyclase"/>
</dbReference>
<name>A0ABV7LCP0_9HYPH</name>
<protein>
    <submittedName>
        <fullName evidence="3">GGDEF domain-containing protein</fullName>
    </submittedName>
</protein>
<evidence type="ECO:0000256" key="1">
    <source>
        <dbReference type="SAM" id="Phobius"/>
    </source>
</evidence>
<evidence type="ECO:0000313" key="3">
    <source>
        <dbReference type="EMBL" id="MFC3265631.1"/>
    </source>
</evidence>
<gene>
    <name evidence="3" type="ORF">ACFOEX_04520</name>
</gene>
<feature type="transmembrane region" description="Helical" evidence="1">
    <location>
        <begin position="62"/>
        <end position="80"/>
    </location>
</feature>